<accession>A0A8D2KRX1</accession>
<proteinExistence type="predicted"/>
<evidence type="ECO:0000313" key="2">
    <source>
        <dbReference type="Ensembl" id="ENSVKKP00000003551.1"/>
    </source>
</evidence>
<dbReference type="GO" id="GO:0098640">
    <property type="term" value="F:integrin binding involved in cell-matrix adhesion"/>
    <property type="evidence" value="ECO:0007669"/>
    <property type="project" value="InterPro"/>
</dbReference>
<keyword evidence="3" id="KW-1185">Reference proteome</keyword>
<dbReference type="PANTHER" id="PTHR14162">
    <property type="entry name" value="MUCOSAL ADDRESSIN CELL ADHESION MOLECULE-1"/>
    <property type="match status" value="1"/>
</dbReference>
<dbReference type="InterPro" id="IPR036179">
    <property type="entry name" value="Ig-like_dom_sf"/>
</dbReference>
<dbReference type="GO" id="GO:0016020">
    <property type="term" value="C:membrane"/>
    <property type="evidence" value="ECO:0007669"/>
    <property type="project" value="InterPro"/>
</dbReference>
<dbReference type="GO" id="GO:0007229">
    <property type="term" value="P:integrin-mediated signaling pathway"/>
    <property type="evidence" value="ECO:0007669"/>
    <property type="project" value="InterPro"/>
</dbReference>
<sequence>SLSAWKLLLPYAFGGNSEGQRVLLTVHPREPLVELGGSIQLACAMDCPNGKLQWLGLDTDLGNVVSNQTHSILTVANVTIPMAGTKRCSGQCRREHSLAKVDLRVYCEFLRSHPPSCWPPVLLSPASLSSLELWGRAHPAPLPRPNAEARERVT</sequence>
<dbReference type="Gene3D" id="2.60.40.10">
    <property type="entry name" value="Immunoglobulins"/>
    <property type="match status" value="1"/>
</dbReference>
<dbReference type="AlphaFoldDB" id="A0A8D2KRX1"/>
<evidence type="ECO:0000259" key="1">
    <source>
        <dbReference type="Pfam" id="PF03921"/>
    </source>
</evidence>
<evidence type="ECO:0000313" key="3">
    <source>
        <dbReference type="Proteomes" id="UP000694545"/>
    </source>
</evidence>
<reference evidence="2" key="1">
    <citation type="submission" date="2025-08" db="UniProtKB">
        <authorList>
            <consortium name="Ensembl"/>
        </authorList>
    </citation>
    <scope>IDENTIFICATION</scope>
</reference>
<dbReference type="Ensembl" id="ENSVKKT00000003649.1">
    <property type="protein sequence ID" value="ENSVKKP00000003551.1"/>
    <property type="gene ID" value="ENSVKKG00000002721.1"/>
</dbReference>
<dbReference type="Pfam" id="PF03921">
    <property type="entry name" value="ICAM_N"/>
    <property type="match status" value="1"/>
</dbReference>
<dbReference type="InterPro" id="IPR037413">
    <property type="entry name" value="MADCAM1"/>
</dbReference>
<dbReference type="Proteomes" id="UP000694545">
    <property type="component" value="Unplaced"/>
</dbReference>
<dbReference type="InterPro" id="IPR013768">
    <property type="entry name" value="ICAM_N"/>
</dbReference>
<name>A0A8D2KRX1_VARKO</name>
<feature type="domain" description="Intercellular adhesion molecule N-terminal" evidence="1">
    <location>
        <begin position="22"/>
        <end position="106"/>
    </location>
</feature>
<dbReference type="InterPro" id="IPR013783">
    <property type="entry name" value="Ig-like_fold"/>
</dbReference>
<dbReference type="PANTHER" id="PTHR14162:SF1">
    <property type="entry name" value="MUCOSAL ADDRESSIN CELL ADHESION MOLECULE 1"/>
    <property type="match status" value="1"/>
</dbReference>
<dbReference type="SUPFAM" id="SSF48726">
    <property type="entry name" value="Immunoglobulin"/>
    <property type="match status" value="1"/>
</dbReference>
<reference evidence="2" key="2">
    <citation type="submission" date="2025-09" db="UniProtKB">
        <authorList>
            <consortium name="Ensembl"/>
        </authorList>
    </citation>
    <scope>IDENTIFICATION</scope>
</reference>
<protein>
    <recommendedName>
        <fullName evidence="1">Intercellular adhesion molecule N-terminal domain-containing protein</fullName>
    </recommendedName>
</protein>
<organism evidence="2 3">
    <name type="scientific">Varanus komodoensis</name>
    <name type="common">Komodo dragon</name>
    <dbReference type="NCBI Taxonomy" id="61221"/>
    <lineage>
        <taxon>Eukaryota</taxon>
        <taxon>Metazoa</taxon>
        <taxon>Chordata</taxon>
        <taxon>Craniata</taxon>
        <taxon>Vertebrata</taxon>
        <taxon>Euteleostomi</taxon>
        <taxon>Lepidosauria</taxon>
        <taxon>Squamata</taxon>
        <taxon>Bifurcata</taxon>
        <taxon>Unidentata</taxon>
        <taxon>Episquamata</taxon>
        <taxon>Toxicofera</taxon>
        <taxon>Anguimorpha</taxon>
        <taxon>Paleoanguimorpha</taxon>
        <taxon>Varanoidea</taxon>
        <taxon>Varanidae</taxon>
        <taxon>Varanus</taxon>
    </lineage>
</organism>
<dbReference type="GO" id="GO:2000403">
    <property type="term" value="P:positive regulation of lymphocyte migration"/>
    <property type="evidence" value="ECO:0007669"/>
    <property type="project" value="InterPro"/>
</dbReference>
<dbReference type="GO" id="GO:0050901">
    <property type="term" value="P:leukocyte tethering or rolling"/>
    <property type="evidence" value="ECO:0007669"/>
    <property type="project" value="TreeGrafter"/>
</dbReference>
<dbReference type="GO" id="GO:0034113">
    <property type="term" value="P:heterotypic cell-cell adhesion"/>
    <property type="evidence" value="ECO:0007669"/>
    <property type="project" value="TreeGrafter"/>
</dbReference>